<organism evidence="3">
    <name type="scientific">Trepomonas sp. PC1</name>
    <dbReference type="NCBI Taxonomy" id="1076344"/>
    <lineage>
        <taxon>Eukaryota</taxon>
        <taxon>Metamonada</taxon>
        <taxon>Diplomonadida</taxon>
        <taxon>Hexamitidae</taxon>
        <taxon>Hexamitinae</taxon>
        <taxon>Trepomonas</taxon>
    </lineage>
</organism>
<feature type="transmembrane region" description="Helical" evidence="1">
    <location>
        <begin position="506"/>
        <end position="523"/>
    </location>
</feature>
<sequence>SVIIAVCIGLFGLLVQLLLPIQQGVKLENKTVLEVQNMAKASNLIANHQWDKDNWNRMDTTENVWYNDWFNIIDPQYSKYMSQFSTAQFEVFDRNKLMGYVKNDWYPEAIPQIGEKIQIKYDLNTTNKNKEKTLYNFQANNTNVMTQNGKRYLYKFSDQQTWIQNAFLMAQKRWLTIIESFEYSVMSISHDDVYFEMNQDLHLSNAYNKYNSESQIEKVWKNLFIQRVNENISFIASNDTLQLQNTIRNFSSRIPTGYISLDNPQSQELAAKQSDKNYSQVITPLLCSFFPVYTNDNFQYSGYQMEVEYTESDSLKNFTAILDTMDPKYRQTFDQLLKLKQNVSVGPTRIPSILKQIDFDLAQTQFQSPLTDISIRIFSSMYNCAVQSKTQNIFYNFYWNQYYQGSTKQSNDSYQFLFVCCMMFCVSFILIQMKLHQYSQLQSNKPQKFIYELAKKWIVFIIATVIASIISSALIKISAVQIVNIIIALPVIYTCQSMFCDITSQWAVLVFTTCLVLVLFDIDEFNCILPFNAVYGALLSENFYIYAQMIFWLVLITIMIIFPNSNKYRKMESLNDRETK</sequence>
<proteinExistence type="predicted"/>
<evidence type="ECO:0000256" key="1">
    <source>
        <dbReference type="SAM" id="Phobius"/>
    </source>
</evidence>
<evidence type="ECO:0000313" key="3">
    <source>
        <dbReference type="EMBL" id="JAP89989.1"/>
    </source>
</evidence>
<feature type="signal peptide" evidence="2">
    <location>
        <begin position="1"/>
        <end position="24"/>
    </location>
</feature>
<feature type="non-terminal residue" evidence="3">
    <location>
        <position position="1"/>
    </location>
</feature>
<feature type="transmembrane region" description="Helical" evidence="1">
    <location>
        <begin position="543"/>
        <end position="562"/>
    </location>
</feature>
<accession>A0A146K374</accession>
<feature type="transmembrane region" description="Helical" evidence="1">
    <location>
        <begin position="416"/>
        <end position="436"/>
    </location>
</feature>
<dbReference type="EMBL" id="GDID01006617">
    <property type="protein sequence ID" value="JAP89989.1"/>
    <property type="molecule type" value="Transcribed_RNA"/>
</dbReference>
<feature type="chain" id="PRO_5007526563" description="Transmembrane protein" evidence="2">
    <location>
        <begin position="25"/>
        <end position="580"/>
    </location>
</feature>
<gene>
    <name evidence="3" type="ORF">TPC1_30516</name>
</gene>
<name>A0A146K374_9EUKA</name>
<feature type="transmembrane region" description="Helical" evidence="1">
    <location>
        <begin position="481"/>
        <end position="499"/>
    </location>
</feature>
<keyword evidence="1" id="KW-0472">Membrane</keyword>
<evidence type="ECO:0000256" key="2">
    <source>
        <dbReference type="SAM" id="SignalP"/>
    </source>
</evidence>
<evidence type="ECO:0008006" key="4">
    <source>
        <dbReference type="Google" id="ProtNLM"/>
    </source>
</evidence>
<reference evidence="3" key="1">
    <citation type="submission" date="2015-07" db="EMBL/GenBank/DDBJ databases">
        <title>Adaptation to a free-living lifestyle via gene acquisitions in the diplomonad Trepomonas sp. PC1.</title>
        <authorList>
            <person name="Xu F."/>
            <person name="Jerlstrom-Hultqvist J."/>
            <person name="Kolisko M."/>
            <person name="Simpson A.G.B."/>
            <person name="Roger A.J."/>
            <person name="Svard S.G."/>
            <person name="Andersson J.O."/>
        </authorList>
    </citation>
    <scope>NUCLEOTIDE SEQUENCE</scope>
    <source>
        <strain evidence="3">PC1</strain>
    </source>
</reference>
<dbReference type="AlphaFoldDB" id="A0A146K374"/>
<keyword evidence="1" id="KW-1133">Transmembrane helix</keyword>
<feature type="transmembrane region" description="Helical" evidence="1">
    <location>
        <begin position="457"/>
        <end position="475"/>
    </location>
</feature>
<keyword evidence="1" id="KW-0812">Transmembrane</keyword>
<protein>
    <recommendedName>
        <fullName evidence="4">Transmembrane protein</fullName>
    </recommendedName>
</protein>
<keyword evidence="2" id="KW-0732">Signal</keyword>